<accession>A0A839QLK5</accession>
<dbReference type="GO" id="GO:0016301">
    <property type="term" value="F:kinase activity"/>
    <property type="evidence" value="ECO:0007669"/>
    <property type="project" value="UniProtKB-KW"/>
</dbReference>
<evidence type="ECO:0000256" key="2">
    <source>
        <dbReference type="ARBA" id="ARBA00022777"/>
    </source>
</evidence>
<organism evidence="4 5">
    <name type="scientific">Paeniglutamicibacter cryotolerans</name>
    <dbReference type="NCBI Taxonomy" id="670079"/>
    <lineage>
        <taxon>Bacteria</taxon>
        <taxon>Bacillati</taxon>
        <taxon>Actinomycetota</taxon>
        <taxon>Actinomycetes</taxon>
        <taxon>Micrococcales</taxon>
        <taxon>Micrococcaceae</taxon>
        <taxon>Paeniglutamicibacter</taxon>
    </lineage>
</organism>
<dbReference type="SUPFAM" id="SSF53613">
    <property type="entry name" value="Ribokinase-like"/>
    <property type="match status" value="1"/>
</dbReference>
<dbReference type="PANTHER" id="PTHR10584">
    <property type="entry name" value="SUGAR KINASE"/>
    <property type="match status" value="1"/>
</dbReference>
<keyword evidence="1" id="KW-0808">Transferase</keyword>
<dbReference type="InterPro" id="IPR011611">
    <property type="entry name" value="PfkB_dom"/>
</dbReference>
<comment type="caution">
    <text evidence="4">The sequence shown here is derived from an EMBL/GenBank/DDBJ whole genome shotgun (WGS) entry which is preliminary data.</text>
</comment>
<protein>
    <submittedName>
        <fullName evidence="4">Sugar/nucleoside kinase (Ribokinase family)</fullName>
    </submittedName>
</protein>
<evidence type="ECO:0000259" key="3">
    <source>
        <dbReference type="Pfam" id="PF00294"/>
    </source>
</evidence>
<feature type="domain" description="Carbohydrate kinase PfkB" evidence="3">
    <location>
        <begin position="45"/>
        <end position="300"/>
    </location>
</feature>
<dbReference type="RefSeq" id="WP_183511771.1">
    <property type="nucleotide sequence ID" value="NZ_BAABGK010000012.1"/>
</dbReference>
<evidence type="ECO:0000313" key="4">
    <source>
        <dbReference type="EMBL" id="MBB2996493.1"/>
    </source>
</evidence>
<dbReference type="Gene3D" id="3.40.1190.20">
    <property type="match status" value="1"/>
</dbReference>
<sequence>MNTASDPGAAGDTELDLFLTGSLFFDIIFTGLPSAPQPGTEVWAEGMGSVPGGIANLAVAAARLGLKTGLSAGFGDDAYGTWSWSLLGEQEGIDLSRSRVFPEWHSAVTVSLARGGDRSMVTHGHPMPITQRELIGKPPSSRAMIAELALPGDEAPWWRDTVPHQGKVFAAVGWDPTEKWDQGILRDLELCHGFLPNHVEAMAYSRTDTPEAALEALSSRAPLVVVTQGVEGAMAIDSSTGERAKVPSLPVPAIDPTGAGDVFSAGIVLGTLAGWPLEQRLLFSTLCSGLAVKHFGGSLASPGWGDIADWWEYKKLRARDNAECADIARRYGFLDDVLPRHKLNAVRRAEATFGLLTEAEAHYRPGEHRPLPSSH</sequence>
<dbReference type="InterPro" id="IPR002173">
    <property type="entry name" value="Carboh/pur_kinase_PfkB_CS"/>
</dbReference>
<dbReference type="InterPro" id="IPR029056">
    <property type="entry name" value="Ribokinase-like"/>
</dbReference>
<dbReference type="AlphaFoldDB" id="A0A839QLK5"/>
<dbReference type="PROSITE" id="PS00584">
    <property type="entry name" value="PFKB_KINASES_2"/>
    <property type="match status" value="1"/>
</dbReference>
<evidence type="ECO:0000313" key="5">
    <source>
        <dbReference type="Proteomes" id="UP000523000"/>
    </source>
</evidence>
<gene>
    <name evidence="4" type="ORF">E9229_002684</name>
</gene>
<dbReference type="EMBL" id="JACHVS010000001">
    <property type="protein sequence ID" value="MBB2996493.1"/>
    <property type="molecule type" value="Genomic_DNA"/>
</dbReference>
<name>A0A839QLK5_9MICC</name>
<dbReference type="PANTHER" id="PTHR10584:SF166">
    <property type="entry name" value="RIBOKINASE"/>
    <property type="match status" value="1"/>
</dbReference>
<keyword evidence="2 4" id="KW-0418">Kinase</keyword>
<keyword evidence="5" id="KW-1185">Reference proteome</keyword>
<dbReference type="Pfam" id="PF00294">
    <property type="entry name" value="PfkB"/>
    <property type="match status" value="1"/>
</dbReference>
<dbReference type="Proteomes" id="UP000523000">
    <property type="component" value="Unassembled WGS sequence"/>
</dbReference>
<proteinExistence type="predicted"/>
<evidence type="ECO:0000256" key="1">
    <source>
        <dbReference type="ARBA" id="ARBA00022679"/>
    </source>
</evidence>
<reference evidence="4 5" key="1">
    <citation type="submission" date="2020-08" db="EMBL/GenBank/DDBJ databases">
        <title>Sequencing the genomes of 1000 actinobacteria strains.</title>
        <authorList>
            <person name="Klenk H.-P."/>
        </authorList>
    </citation>
    <scope>NUCLEOTIDE SEQUENCE [LARGE SCALE GENOMIC DNA]</scope>
    <source>
        <strain evidence="4 5">DSM 22826</strain>
    </source>
</reference>